<dbReference type="SUPFAM" id="SSF52047">
    <property type="entry name" value="RNI-like"/>
    <property type="match status" value="1"/>
</dbReference>
<dbReference type="InterPro" id="IPR058192">
    <property type="entry name" value="WHD_ROQ1-like"/>
</dbReference>
<dbReference type="Pfam" id="PF23282">
    <property type="entry name" value="WHD_ROQ1"/>
    <property type="match status" value="1"/>
</dbReference>
<dbReference type="SUPFAM" id="SSF52540">
    <property type="entry name" value="P-loop containing nucleoside triphosphate hydrolases"/>
    <property type="match status" value="1"/>
</dbReference>
<keyword evidence="2" id="KW-0547">Nucleotide-binding</keyword>
<reference evidence="6 8" key="2">
    <citation type="journal article" date="2014" name="BMC Genomics">
        <title>An improved genome release (version Mt4.0) for the model legume Medicago truncatula.</title>
        <authorList>
            <person name="Tang H."/>
            <person name="Krishnakumar V."/>
            <person name="Bidwell S."/>
            <person name="Rosen B."/>
            <person name="Chan A."/>
            <person name="Zhou S."/>
            <person name="Gentzbittel L."/>
            <person name="Childs K.L."/>
            <person name="Yandell M."/>
            <person name="Gundlach H."/>
            <person name="Mayer K.F."/>
            <person name="Schwartz D.C."/>
            <person name="Town C.D."/>
        </authorList>
    </citation>
    <scope>GENOME REANNOTATION</scope>
    <source>
        <strain evidence="6">A17</strain>
        <strain evidence="7 8">cv. Jemalong A17</strain>
    </source>
</reference>
<accession>A0A072UK73</accession>
<organism evidence="6 8">
    <name type="scientific">Medicago truncatula</name>
    <name type="common">Barrel medic</name>
    <name type="synonym">Medicago tribuloides</name>
    <dbReference type="NCBI Taxonomy" id="3880"/>
    <lineage>
        <taxon>Eukaryota</taxon>
        <taxon>Viridiplantae</taxon>
        <taxon>Streptophyta</taxon>
        <taxon>Embryophyta</taxon>
        <taxon>Tracheophyta</taxon>
        <taxon>Spermatophyta</taxon>
        <taxon>Magnoliopsida</taxon>
        <taxon>eudicotyledons</taxon>
        <taxon>Gunneridae</taxon>
        <taxon>Pentapetalae</taxon>
        <taxon>rosids</taxon>
        <taxon>fabids</taxon>
        <taxon>Fabales</taxon>
        <taxon>Fabaceae</taxon>
        <taxon>Papilionoideae</taxon>
        <taxon>50 kb inversion clade</taxon>
        <taxon>NPAAA clade</taxon>
        <taxon>Hologalegina</taxon>
        <taxon>IRL clade</taxon>
        <taxon>Trifolieae</taxon>
        <taxon>Medicago</taxon>
    </lineage>
</organism>
<keyword evidence="1" id="KW-0677">Repeat</keyword>
<dbReference type="HOGENOM" id="CLU_001561_5_1_1"/>
<evidence type="ECO:0000313" key="6">
    <source>
        <dbReference type="EMBL" id="KEH29796.1"/>
    </source>
</evidence>
<dbReference type="InterPro" id="IPR042197">
    <property type="entry name" value="Apaf_helical"/>
</dbReference>
<dbReference type="PANTHER" id="PTHR11017">
    <property type="entry name" value="LEUCINE-RICH REPEAT-CONTAINING PROTEIN"/>
    <property type="match status" value="1"/>
</dbReference>
<dbReference type="GO" id="GO:0051707">
    <property type="term" value="P:response to other organism"/>
    <property type="evidence" value="ECO:0007669"/>
    <property type="project" value="UniProtKB-ARBA"/>
</dbReference>
<dbReference type="InterPro" id="IPR038005">
    <property type="entry name" value="RX-like_CC"/>
</dbReference>
<dbReference type="Pfam" id="PF18052">
    <property type="entry name" value="Rx_N"/>
    <property type="match status" value="1"/>
</dbReference>
<name>A0A072UK73_MEDTR</name>
<evidence type="ECO:0000256" key="3">
    <source>
        <dbReference type="ARBA" id="ARBA00022821"/>
    </source>
</evidence>
<dbReference type="Gene3D" id="3.80.10.10">
    <property type="entry name" value="Ribonuclease Inhibitor"/>
    <property type="match status" value="2"/>
</dbReference>
<dbReference type="InterPro" id="IPR027417">
    <property type="entry name" value="P-loop_NTPase"/>
</dbReference>
<keyword evidence="3" id="KW-0611">Plant defense</keyword>
<dbReference type="InterPro" id="IPR036390">
    <property type="entry name" value="WH_DNA-bd_sf"/>
</dbReference>
<feature type="domain" description="Disease resistance protein Roq1-like winged-helix" evidence="5">
    <location>
        <begin position="202"/>
        <end position="277"/>
    </location>
</feature>
<dbReference type="EMBL" id="CM001220">
    <property type="protein sequence ID" value="KEH29796.1"/>
    <property type="molecule type" value="Genomic_DNA"/>
</dbReference>
<dbReference type="Proteomes" id="UP000002051">
    <property type="component" value="Chromosome 4"/>
</dbReference>
<reference evidence="6 8" key="1">
    <citation type="journal article" date="2011" name="Nature">
        <title>The Medicago genome provides insight into the evolution of rhizobial symbioses.</title>
        <authorList>
            <person name="Young N.D."/>
            <person name="Debelle F."/>
            <person name="Oldroyd G.E."/>
            <person name="Geurts R."/>
            <person name="Cannon S.B."/>
            <person name="Udvardi M.K."/>
            <person name="Benedito V.A."/>
            <person name="Mayer K.F."/>
            <person name="Gouzy J."/>
            <person name="Schoof H."/>
            <person name="Van de Peer Y."/>
            <person name="Proost S."/>
            <person name="Cook D.R."/>
            <person name="Meyers B.C."/>
            <person name="Spannagl M."/>
            <person name="Cheung F."/>
            <person name="De Mita S."/>
            <person name="Krishnakumar V."/>
            <person name="Gundlach H."/>
            <person name="Zhou S."/>
            <person name="Mudge J."/>
            <person name="Bharti A.K."/>
            <person name="Murray J.D."/>
            <person name="Naoumkina M.A."/>
            <person name="Rosen B."/>
            <person name="Silverstein K.A."/>
            <person name="Tang H."/>
            <person name="Rombauts S."/>
            <person name="Zhao P.X."/>
            <person name="Zhou P."/>
            <person name="Barbe V."/>
            <person name="Bardou P."/>
            <person name="Bechner M."/>
            <person name="Bellec A."/>
            <person name="Berger A."/>
            <person name="Berges H."/>
            <person name="Bidwell S."/>
            <person name="Bisseling T."/>
            <person name="Choisne N."/>
            <person name="Couloux A."/>
            <person name="Denny R."/>
            <person name="Deshpande S."/>
            <person name="Dai X."/>
            <person name="Doyle J.J."/>
            <person name="Dudez A.M."/>
            <person name="Farmer A.D."/>
            <person name="Fouteau S."/>
            <person name="Franken C."/>
            <person name="Gibelin C."/>
            <person name="Gish J."/>
            <person name="Goldstein S."/>
            <person name="Gonzalez A.J."/>
            <person name="Green P.J."/>
            <person name="Hallab A."/>
            <person name="Hartog M."/>
            <person name="Hua A."/>
            <person name="Humphray S.J."/>
            <person name="Jeong D.H."/>
            <person name="Jing Y."/>
            <person name="Jocker A."/>
            <person name="Kenton S.M."/>
            <person name="Kim D.J."/>
            <person name="Klee K."/>
            <person name="Lai H."/>
            <person name="Lang C."/>
            <person name="Lin S."/>
            <person name="Macmil S.L."/>
            <person name="Magdelenat G."/>
            <person name="Matthews L."/>
            <person name="McCorrison J."/>
            <person name="Monaghan E.L."/>
            <person name="Mun J.H."/>
            <person name="Najar F.Z."/>
            <person name="Nicholson C."/>
            <person name="Noirot C."/>
            <person name="O'Bleness M."/>
            <person name="Paule C.R."/>
            <person name="Poulain J."/>
            <person name="Prion F."/>
            <person name="Qin B."/>
            <person name="Qu C."/>
            <person name="Retzel E.F."/>
            <person name="Riddle C."/>
            <person name="Sallet E."/>
            <person name="Samain S."/>
            <person name="Samson N."/>
            <person name="Sanders I."/>
            <person name="Saurat O."/>
            <person name="Scarpelli C."/>
            <person name="Schiex T."/>
            <person name="Segurens B."/>
            <person name="Severin A.J."/>
            <person name="Sherrier D.J."/>
            <person name="Shi R."/>
            <person name="Sims S."/>
            <person name="Singer S.R."/>
            <person name="Sinharoy S."/>
            <person name="Sterck L."/>
            <person name="Viollet A."/>
            <person name="Wang B.B."/>
            <person name="Wang K."/>
            <person name="Wang M."/>
            <person name="Wang X."/>
            <person name="Warfsmann J."/>
            <person name="Weissenbach J."/>
            <person name="White D.D."/>
            <person name="White J.D."/>
            <person name="Wiley G.B."/>
            <person name="Wincker P."/>
            <person name="Xing Y."/>
            <person name="Yang L."/>
            <person name="Yao Z."/>
            <person name="Ying F."/>
            <person name="Zhai J."/>
            <person name="Zhou L."/>
            <person name="Zuber A."/>
            <person name="Denarie J."/>
            <person name="Dixon R.A."/>
            <person name="May G.D."/>
            <person name="Schwartz D.C."/>
            <person name="Rogers J."/>
            <person name="Quetier F."/>
            <person name="Town C.D."/>
            <person name="Roe B.A."/>
        </authorList>
    </citation>
    <scope>NUCLEOTIDE SEQUENCE [LARGE SCALE GENOMIC DNA]</scope>
    <source>
        <strain evidence="6">A17</strain>
        <strain evidence="7 8">cv. Jemalong A17</strain>
    </source>
</reference>
<dbReference type="InterPro" id="IPR041118">
    <property type="entry name" value="Rx_N"/>
</dbReference>
<dbReference type="GO" id="GO:0043531">
    <property type="term" value="F:ADP binding"/>
    <property type="evidence" value="ECO:0007669"/>
    <property type="project" value="InterPro"/>
</dbReference>
<evidence type="ECO:0000313" key="7">
    <source>
        <dbReference type="EnsemblPlants" id="KEH29796"/>
    </source>
</evidence>
<evidence type="ECO:0000256" key="1">
    <source>
        <dbReference type="ARBA" id="ARBA00022737"/>
    </source>
</evidence>
<sequence length="757" mass="87344">MAEAVLELVLDNLSSLVQKELGLLLGFEKDFKSFSSMLTTIKATLEDTEEKQFTNKAIKDWLLKLKDAAYVLDDILDECATKAVELEYKGSKGGLPDKVQSSCLSSHEIEIMHEVKGMSRENALELLRWMAFKSYKVPSSYEEILNRAVVYASGLPLAIEVVGSNLFGKSISECESTLDKYQRIPNEDIQKILKVSFDALDEEQQSVFLDIACFFKGCILAKVEEILKLHYGYCIKSHIGGLVDKSLIKISECYTLNEVTLHDLLEVMGKEIVRKESPKEPEKRSRLWCRGDIIQILQENKGTSKIEMIYLNSPSMDLVIDWNGKAFKKMTNLKTLIIKNVSFTKDPNKLESFPPLWLPSLKELDISYCRRLKSFPELLCKMTNTKEIGMCITSTRELPFSFQNLSLYLEGCEMLRCPKHDDKMYSTMFSNVEFLRLNTSDLPYECECLQIVLKSCVNVKFLNLSFGNFKILPECLSECHLLRTLLLDFNTHLEEIRGIPPNLKYLDAYDCKSLSSSSRRMLLSQQLHEAGCTSFYFPNGTEGIRNRIPDWFEHQSRGQSISFWFCKKIPSITSIIILPDVQYNFRFNLFVNGYECTFPEFKFRSPHFSGHTFLFDMNLEENIQGCKIFHGINFESEMDKALLKNEWIYVEFKLHFFIGVPVNVIKRLRSTEMGIHVWKEKNNTNEDVIFTNSYSRKRKLDEYLNASLSQFHPSLKKHRFVEVGVSETEILQQQHLALVSGMRNLVLNETIEKEHHG</sequence>
<evidence type="ECO:0000256" key="2">
    <source>
        <dbReference type="ARBA" id="ARBA00022741"/>
    </source>
</evidence>
<evidence type="ECO:0000259" key="4">
    <source>
        <dbReference type="Pfam" id="PF18052"/>
    </source>
</evidence>
<dbReference type="Gene3D" id="1.10.8.430">
    <property type="entry name" value="Helical domain of apoptotic protease-activating factors"/>
    <property type="match status" value="1"/>
</dbReference>
<feature type="domain" description="Disease resistance N-terminal" evidence="4">
    <location>
        <begin position="5"/>
        <end position="87"/>
    </location>
</feature>
<evidence type="ECO:0000259" key="5">
    <source>
        <dbReference type="Pfam" id="PF23282"/>
    </source>
</evidence>
<dbReference type="GO" id="GO:0006952">
    <property type="term" value="P:defense response"/>
    <property type="evidence" value="ECO:0007669"/>
    <property type="project" value="UniProtKB-KW"/>
</dbReference>
<dbReference type="PRINTS" id="PR00364">
    <property type="entry name" value="DISEASERSIST"/>
</dbReference>
<dbReference type="CDD" id="cd14798">
    <property type="entry name" value="RX-CC_like"/>
    <property type="match status" value="1"/>
</dbReference>
<dbReference type="AlphaFoldDB" id="A0A072UK73"/>
<keyword evidence="8" id="KW-1185">Reference proteome</keyword>
<dbReference type="Gene3D" id="1.20.5.4130">
    <property type="match status" value="1"/>
</dbReference>
<reference evidence="7" key="3">
    <citation type="submission" date="2015-04" db="UniProtKB">
        <authorList>
            <consortium name="EnsemblPlants"/>
        </authorList>
    </citation>
    <scope>IDENTIFICATION</scope>
    <source>
        <strain evidence="7">cv. Jemalong A17</strain>
    </source>
</reference>
<dbReference type="PANTHER" id="PTHR11017:SF219">
    <property type="entry name" value="ARCHAEAL ATPASE"/>
    <property type="match status" value="1"/>
</dbReference>
<dbReference type="EnsemblPlants" id="KEH29796">
    <property type="protein sequence ID" value="KEH29796"/>
    <property type="gene ID" value="MTR_4g051688"/>
</dbReference>
<gene>
    <name evidence="6" type="ordered locus">MTR_4g051688</name>
</gene>
<dbReference type="InterPro" id="IPR032675">
    <property type="entry name" value="LRR_dom_sf"/>
</dbReference>
<protein>
    <submittedName>
        <fullName evidence="6">NB-ARC domain disease resistance protein</fullName>
    </submittedName>
</protein>
<evidence type="ECO:0000313" key="8">
    <source>
        <dbReference type="Proteomes" id="UP000002051"/>
    </source>
</evidence>
<dbReference type="SUPFAM" id="SSF46785">
    <property type="entry name" value="Winged helix' DNA-binding domain"/>
    <property type="match status" value="1"/>
</dbReference>
<dbReference type="InterPro" id="IPR044974">
    <property type="entry name" value="Disease_R_plants"/>
</dbReference>
<proteinExistence type="predicted"/>